<dbReference type="Pfam" id="PF00102">
    <property type="entry name" value="Y_phosphatase"/>
    <property type="match status" value="2"/>
</dbReference>
<feature type="transmembrane region" description="Helical" evidence="8">
    <location>
        <begin position="36"/>
        <end position="57"/>
    </location>
</feature>
<keyword evidence="8" id="KW-0812">Transmembrane</keyword>
<evidence type="ECO:0000256" key="5">
    <source>
        <dbReference type="ARBA" id="ARBA00022912"/>
    </source>
</evidence>
<dbReference type="InterPro" id="IPR003599">
    <property type="entry name" value="Ig_sub"/>
</dbReference>
<dbReference type="InterPro" id="IPR016130">
    <property type="entry name" value="Tyr_Pase_AS"/>
</dbReference>
<dbReference type="SMART" id="SM00409">
    <property type="entry name" value="IG"/>
    <property type="match status" value="2"/>
</dbReference>
<feature type="domain" description="Tyrosine-protein phosphatase" evidence="9">
    <location>
        <begin position="1153"/>
        <end position="1417"/>
    </location>
</feature>
<evidence type="ECO:0000256" key="8">
    <source>
        <dbReference type="SAM" id="Phobius"/>
    </source>
</evidence>
<organism evidence="13 14">
    <name type="scientific">Orchesella dallaii</name>
    <dbReference type="NCBI Taxonomy" id="48710"/>
    <lineage>
        <taxon>Eukaryota</taxon>
        <taxon>Metazoa</taxon>
        <taxon>Ecdysozoa</taxon>
        <taxon>Arthropoda</taxon>
        <taxon>Hexapoda</taxon>
        <taxon>Collembola</taxon>
        <taxon>Entomobryomorpha</taxon>
        <taxon>Entomobryoidea</taxon>
        <taxon>Orchesellidae</taxon>
        <taxon>Orchesellinae</taxon>
        <taxon>Orchesella</taxon>
    </lineage>
</organism>
<keyword evidence="6 8" id="KW-0472">Membrane</keyword>
<dbReference type="InterPro" id="IPR013783">
    <property type="entry name" value="Ig-like_fold"/>
</dbReference>
<keyword evidence="8" id="KW-1133">Transmembrane helix</keyword>
<dbReference type="PRINTS" id="PR00700">
    <property type="entry name" value="PRTYPHPHTASE"/>
</dbReference>
<dbReference type="InterPro" id="IPR036116">
    <property type="entry name" value="FN3_sf"/>
</dbReference>
<dbReference type="InterPro" id="IPR003595">
    <property type="entry name" value="Tyr_Pase_cat"/>
</dbReference>
<feature type="domain" description="Tyrosine specific protein phosphatases" evidence="10">
    <location>
        <begin position="1329"/>
        <end position="1408"/>
    </location>
</feature>
<dbReference type="SMART" id="SM00194">
    <property type="entry name" value="PTPc"/>
    <property type="match status" value="2"/>
</dbReference>
<keyword evidence="14" id="KW-1185">Reference proteome</keyword>
<dbReference type="Gene3D" id="2.60.40.10">
    <property type="entry name" value="Immunoglobulins"/>
    <property type="match status" value="4"/>
</dbReference>
<dbReference type="InterPro" id="IPR003961">
    <property type="entry name" value="FN3_dom"/>
</dbReference>
<evidence type="ECO:0000256" key="2">
    <source>
        <dbReference type="ARBA" id="ARBA00013064"/>
    </source>
</evidence>
<dbReference type="InterPro" id="IPR000242">
    <property type="entry name" value="PTP_cat"/>
</dbReference>
<feature type="domain" description="Tyrosine specific protein phosphatases" evidence="10">
    <location>
        <begin position="1041"/>
        <end position="1112"/>
    </location>
</feature>
<protein>
    <recommendedName>
        <fullName evidence="2">protein-tyrosine-phosphatase</fullName>
        <ecNumber evidence="2">3.1.3.48</ecNumber>
    </recommendedName>
</protein>
<dbReference type="Pfam" id="PF00041">
    <property type="entry name" value="fn3"/>
    <property type="match status" value="1"/>
</dbReference>
<reference evidence="13 14" key="1">
    <citation type="submission" date="2024-08" db="EMBL/GenBank/DDBJ databases">
        <authorList>
            <person name="Cucini C."/>
            <person name="Frati F."/>
        </authorList>
    </citation>
    <scope>NUCLEOTIDE SEQUENCE [LARGE SCALE GENOMIC DNA]</scope>
</reference>
<dbReference type="PANTHER" id="PTHR19134:SF495">
    <property type="entry name" value="TYROSINE-PROTEIN PHOSPHATASE 69D"/>
    <property type="match status" value="1"/>
</dbReference>
<dbReference type="SMART" id="SM00404">
    <property type="entry name" value="PTPc_motif"/>
    <property type="match status" value="2"/>
</dbReference>
<dbReference type="Gene3D" id="3.90.190.10">
    <property type="entry name" value="Protein tyrosine phosphatase superfamily"/>
    <property type="match status" value="2"/>
</dbReference>
<evidence type="ECO:0000259" key="11">
    <source>
        <dbReference type="PROSITE" id="PS50835"/>
    </source>
</evidence>
<dbReference type="PANTHER" id="PTHR19134">
    <property type="entry name" value="RECEPTOR-TYPE TYROSINE-PROTEIN PHOSPHATASE"/>
    <property type="match status" value="1"/>
</dbReference>
<feature type="domain" description="Fibronectin type-III" evidence="12">
    <location>
        <begin position="351"/>
        <end position="445"/>
    </location>
</feature>
<accession>A0ABP1RWB7</accession>
<dbReference type="InterPro" id="IPR007110">
    <property type="entry name" value="Ig-like_dom"/>
</dbReference>
<dbReference type="EMBL" id="CAXLJM020000117">
    <property type="protein sequence ID" value="CAL8137272.1"/>
    <property type="molecule type" value="Genomic_DNA"/>
</dbReference>
<evidence type="ECO:0000256" key="7">
    <source>
        <dbReference type="ARBA" id="ARBA00051722"/>
    </source>
</evidence>
<feature type="domain" description="Tyrosine-protein phosphatase" evidence="9">
    <location>
        <begin position="859"/>
        <end position="1121"/>
    </location>
</feature>
<evidence type="ECO:0000256" key="3">
    <source>
        <dbReference type="ARBA" id="ARBA00022729"/>
    </source>
</evidence>
<evidence type="ECO:0000259" key="9">
    <source>
        <dbReference type="PROSITE" id="PS50055"/>
    </source>
</evidence>
<evidence type="ECO:0000256" key="1">
    <source>
        <dbReference type="ARBA" id="ARBA00004167"/>
    </source>
</evidence>
<evidence type="ECO:0000259" key="10">
    <source>
        <dbReference type="PROSITE" id="PS50056"/>
    </source>
</evidence>
<dbReference type="Proteomes" id="UP001642540">
    <property type="component" value="Unassembled WGS sequence"/>
</dbReference>
<evidence type="ECO:0000259" key="12">
    <source>
        <dbReference type="PROSITE" id="PS50853"/>
    </source>
</evidence>
<dbReference type="Pfam" id="PF13927">
    <property type="entry name" value="Ig_3"/>
    <property type="match status" value="1"/>
</dbReference>
<feature type="domain" description="Fibronectin type-III" evidence="12">
    <location>
        <begin position="257"/>
        <end position="349"/>
    </location>
</feature>
<dbReference type="PROSITE" id="PS50055">
    <property type="entry name" value="TYR_PHOSPHATASE_PTP"/>
    <property type="match status" value="2"/>
</dbReference>
<gene>
    <name evidence="13" type="ORF">ODALV1_LOCUS26843</name>
</gene>
<dbReference type="InterPro" id="IPR050348">
    <property type="entry name" value="Protein-Tyr_Phosphatase"/>
</dbReference>
<dbReference type="InterPro" id="IPR036179">
    <property type="entry name" value="Ig-like_dom_sf"/>
</dbReference>
<keyword evidence="4" id="KW-0378">Hydrolase</keyword>
<dbReference type="InterPro" id="IPR029021">
    <property type="entry name" value="Prot-tyrosine_phosphatase-like"/>
</dbReference>
<dbReference type="SUPFAM" id="SSF49265">
    <property type="entry name" value="Fibronectin type III"/>
    <property type="match status" value="1"/>
</dbReference>
<dbReference type="SUPFAM" id="SSF52799">
    <property type="entry name" value="(Phosphotyrosine protein) phosphatases II"/>
    <property type="match status" value="2"/>
</dbReference>
<keyword evidence="3" id="KW-0732">Signal</keyword>
<evidence type="ECO:0000313" key="14">
    <source>
        <dbReference type="Proteomes" id="UP001642540"/>
    </source>
</evidence>
<dbReference type="PROSITE" id="PS50056">
    <property type="entry name" value="TYR_PHOSPHATASE_2"/>
    <property type="match status" value="2"/>
</dbReference>
<feature type="domain" description="Ig-like" evidence="11">
    <location>
        <begin position="160"/>
        <end position="253"/>
    </location>
</feature>
<dbReference type="SUPFAM" id="SSF48726">
    <property type="entry name" value="Immunoglobulin"/>
    <property type="match status" value="2"/>
</dbReference>
<evidence type="ECO:0000256" key="4">
    <source>
        <dbReference type="ARBA" id="ARBA00022801"/>
    </source>
</evidence>
<dbReference type="CDD" id="cd00047">
    <property type="entry name" value="PTPc"/>
    <property type="match status" value="2"/>
</dbReference>
<comment type="subcellular location">
    <subcellularLocation>
        <location evidence="1">Membrane</location>
        <topology evidence="1">Single-pass membrane protein</topology>
    </subcellularLocation>
</comment>
<dbReference type="EC" id="3.1.3.48" evidence="2"/>
<dbReference type="PROSITE" id="PS50853">
    <property type="entry name" value="FN3"/>
    <property type="match status" value="2"/>
</dbReference>
<evidence type="ECO:0000313" key="13">
    <source>
        <dbReference type="EMBL" id="CAL8137272.1"/>
    </source>
</evidence>
<dbReference type="PROSITE" id="PS00383">
    <property type="entry name" value="TYR_PHOSPHATASE_1"/>
    <property type="match status" value="2"/>
</dbReference>
<comment type="catalytic activity">
    <reaction evidence="7">
        <text>O-phospho-L-tyrosyl-[protein] + H2O = L-tyrosyl-[protein] + phosphate</text>
        <dbReference type="Rhea" id="RHEA:10684"/>
        <dbReference type="Rhea" id="RHEA-COMP:10136"/>
        <dbReference type="Rhea" id="RHEA-COMP:20101"/>
        <dbReference type="ChEBI" id="CHEBI:15377"/>
        <dbReference type="ChEBI" id="CHEBI:43474"/>
        <dbReference type="ChEBI" id="CHEBI:46858"/>
        <dbReference type="ChEBI" id="CHEBI:61978"/>
        <dbReference type="EC" id="3.1.3.48"/>
    </reaction>
</comment>
<dbReference type="PROSITE" id="PS50835">
    <property type="entry name" value="IG_LIKE"/>
    <property type="match status" value="1"/>
</dbReference>
<dbReference type="CDD" id="cd00063">
    <property type="entry name" value="FN3"/>
    <property type="match status" value="2"/>
</dbReference>
<sequence length="1429" mass="162206">MLRFPKMLKHSITEDDEIECNERKCLRFKLASGQLVQSWVLILSSVALISLLLPIYGSATPNLVITQDGTKAVNQTLTVSCRANFSVSHLWWSVLRLPNDQPTNCTNTKARKQDEFQEVSMIFEPLSLNDIGQYICNAVPHGEETMLLRSTYNLTFRVQPKLKGEKVVDVNETNDTSLRCKVSGYPVPNSIRWSFESPSSILLTNSSTISVISESQGETEFTSKLVLRNVSIDQHGKYFCNTDDGLNEATVLNVKGKPRVVIDVIIAVTPTEVFVNWTINEANSNITSLKLMYFGNESETVVNLEPSSTIHLIQNLTALTTYSNFTLVAENMIGTGEDTRVVDIKTLEQIPVFVPTASFKGSTSKTVTLAWTIPPNLANYYHYYNVSIRGRNGRYIYEKYGENPEVMVENLKSGMDYTFQVAACSEYTKRCDEFSEKVEGTTTDGMSSAPRNIIVNCHFDARSHEATVQATWDDPIDPQGLIAEYAVSLTGNATYHDEQGRLIEETVGPINKAIRATQPKKIEFTKQPPNTLLFVTICAKTRVRLCGESAKSSCSTPSTIPDTDALNKASWKAVKNKNFDIFFMITLPSISQRNGTICCIRIVVVKLNKDQSVSNLRPPSDWKIQDYETVHNSSAAGAYVAEILDPKSQSIMIGDGAALADEKRPCQKCWAQPHYDSPSDAAEGSYRPAATFPINNQINDVGRRHWKRHAASGGDSLYRTPFVNPRDGPLDSESYYTVFLDAIVLNEKHEHMRAQSKYFHPLRPVRVAEQVTLPGTAIVGSLIASALVLLVSLMCVMRWRRKEPGDQEYGLSHSIQQWCRRLRGQQPIPSDEPPILPPIPKDQLVTAFLERHKDSDLGFQQEFEKLPDRFCDRTSEASDSRDNGGKNRYPDIKAYDQTRVRLSTSEGNSDYINANLVVGYKERKKFICAQGPMDGTVNDWWRMIWEHHVHFILMLTNVEEYNKTKCSKYWPSEGSTNYADFVVTHSSELRYSDFLVRYLKLSKNRPSSSNDDSPKEEREVLQYHYLVWKDFMAPEYPVGILRFIKRFNEMYSPDKGPILVHCSAGVGRTGTLVALDSMLQELREEERVSIFNTICDLRHQRNYLVQSLKQYVFIYRALMEISQFGDTELTVSDLKSNIDKLKAVPDGKNTSKMQEEFERLSQVIEDRKPFAIGSSEENKHRNRHENVIPYDRNRVILSPMPSLTKEICTYINASFIEGYDNSEQFIIAQDPLDNTVGDFWRMMVEQNIRSVVMLSETGDEQCPRYWPEKDQETSHDYIKVKYMQSQSFPFYLRREFTVTETKSDNVCLVTQFQYNGWPMGEGEVPQADRGIVELIDTVLKFKDSLGKEKNCGPTVVHCSNGADRSSIFVAIAILAQQMMNESRVDVYSVVRKLRSQRQGLFRNFAQYEFVYRALVTYAELHVANGSAGH</sequence>
<name>A0ABP1RWB7_9HEXA</name>
<dbReference type="SMART" id="SM00060">
    <property type="entry name" value="FN3"/>
    <property type="match status" value="2"/>
</dbReference>
<dbReference type="InterPro" id="IPR000387">
    <property type="entry name" value="Tyr_Pase_dom"/>
</dbReference>
<keyword evidence="5" id="KW-0904">Protein phosphatase</keyword>
<comment type="caution">
    <text evidence="13">The sequence shown here is derived from an EMBL/GenBank/DDBJ whole genome shotgun (WGS) entry which is preliminary data.</text>
</comment>
<evidence type="ECO:0000256" key="6">
    <source>
        <dbReference type="ARBA" id="ARBA00023136"/>
    </source>
</evidence>
<proteinExistence type="predicted"/>